<evidence type="ECO:0000313" key="2">
    <source>
        <dbReference type="Proteomes" id="UP000094426"/>
    </source>
</evidence>
<accession>A0A1E2SJE8</accession>
<dbReference type="Proteomes" id="UP000094426">
    <property type="component" value="Unassembled WGS sequence"/>
</dbReference>
<dbReference type="EMBL" id="LNZG01000023">
    <property type="protein sequence ID" value="ODA89975.1"/>
    <property type="molecule type" value="Genomic_DNA"/>
</dbReference>
<organism evidence="1 2">
    <name type="scientific">Leifsonia xyli subsp. xyli</name>
    <dbReference type="NCBI Taxonomy" id="59736"/>
    <lineage>
        <taxon>Bacteria</taxon>
        <taxon>Bacillati</taxon>
        <taxon>Actinomycetota</taxon>
        <taxon>Actinomycetes</taxon>
        <taxon>Micrococcales</taxon>
        <taxon>Microbacteriaceae</taxon>
        <taxon>Leifsonia</taxon>
    </lineage>
</organism>
<dbReference type="OMA" id="NIVTNTH"/>
<dbReference type="Pfam" id="PF05135">
    <property type="entry name" value="Phage_connect_1"/>
    <property type="match status" value="1"/>
</dbReference>
<evidence type="ECO:0000313" key="1">
    <source>
        <dbReference type="EMBL" id="ODA89975.1"/>
    </source>
</evidence>
<comment type="caution">
    <text evidence="1">The sequence shown here is derived from an EMBL/GenBank/DDBJ whole genome shotgun (WGS) entry which is preliminary data.</text>
</comment>
<dbReference type="CDD" id="cd08054">
    <property type="entry name" value="gp6"/>
    <property type="match status" value="1"/>
</dbReference>
<protein>
    <submittedName>
        <fullName evidence="1">Uncharacterized protein</fullName>
    </submittedName>
</protein>
<proteinExistence type="predicted"/>
<sequence length="200" mass="21878">MDMAAIDIIQLDDAKAQLNIVTNTHDKMLQSMISAASRMWVNRCGPVNTQTFDEWYDGGNPRIIVRNSPIVTITRVEEVIGAVTYTLNLQTLQPGGDLSAWGYSVENTIGQLTRRAAGIAMPFTPGINNVHVAYTAGYTAIPEDIALAVTLLVQHLWETTRGAGRRPGQGGDDQWSPQLGYAWPHRVEEIAASYRTPGIA</sequence>
<dbReference type="InterPro" id="IPR021146">
    <property type="entry name" value="Phage_gp6-like_head-tail"/>
</dbReference>
<gene>
    <name evidence="1" type="ORF">ATY41_02740</name>
</gene>
<dbReference type="Gene3D" id="1.10.3230.30">
    <property type="entry name" value="Phage gp6-like head-tail connector protein"/>
    <property type="match status" value="1"/>
</dbReference>
<name>A0A1E2SJE8_LEIXY</name>
<dbReference type="AlphaFoldDB" id="A0A1E2SJE8"/>
<reference evidence="1 2" key="1">
    <citation type="submission" date="2015-11" db="EMBL/GenBank/DDBJ databases">
        <authorList>
            <person name="Zhang Y."/>
            <person name="Guo Z."/>
        </authorList>
    </citation>
    <scope>NUCLEOTIDE SEQUENCE [LARGE SCALE GENOMIC DNA]</scope>
    <source>
        <strain evidence="2">gdw1</strain>
    </source>
</reference>